<comment type="caution">
    <text evidence="6">The sequence shown here is derived from an EMBL/GenBank/DDBJ whole genome shotgun (WGS) entry which is preliminary data.</text>
</comment>
<keyword evidence="7" id="KW-1185">Reference proteome</keyword>
<dbReference type="InterPro" id="IPR017941">
    <property type="entry name" value="Rieske_2Fe-2S"/>
</dbReference>
<dbReference type="SUPFAM" id="SSF50022">
    <property type="entry name" value="ISP domain"/>
    <property type="match status" value="1"/>
</dbReference>
<keyword evidence="3" id="KW-0408">Iron</keyword>
<feature type="domain" description="Rieske" evidence="5">
    <location>
        <begin position="42"/>
        <end position="119"/>
    </location>
</feature>
<evidence type="ECO:0000256" key="3">
    <source>
        <dbReference type="ARBA" id="ARBA00023004"/>
    </source>
</evidence>
<dbReference type="Gene3D" id="2.102.10.10">
    <property type="entry name" value="Rieske [2Fe-2S] iron-sulphur domain"/>
    <property type="match status" value="1"/>
</dbReference>
<protein>
    <submittedName>
        <fullName evidence="6">Rieske (2Fe-2S) protein</fullName>
    </submittedName>
</protein>
<evidence type="ECO:0000256" key="2">
    <source>
        <dbReference type="ARBA" id="ARBA00022723"/>
    </source>
</evidence>
<proteinExistence type="predicted"/>
<keyword evidence="2" id="KW-0479">Metal-binding</keyword>
<evidence type="ECO:0000256" key="4">
    <source>
        <dbReference type="ARBA" id="ARBA00023014"/>
    </source>
</evidence>
<dbReference type="RefSeq" id="WP_168134681.1">
    <property type="nucleotide sequence ID" value="NZ_JAAVJH010000006.1"/>
</dbReference>
<keyword evidence="1" id="KW-0001">2Fe-2S</keyword>
<evidence type="ECO:0000313" key="6">
    <source>
        <dbReference type="EMBL" id="NJR79137.1"/>
    </source>
</evidence>
<dbReference type="Pfam" id="PF00355">
    <property type="entry name" value="Rieske"/>
    <property type="match status" value="1"/>
</dbReference>
<sequence>MSETARLAATPPGVRLGPLSLIADGAARNFVLQLRAGRFHGFVVRRGDAVHGYVDRCPHAGLPLAQRLDDYLTADGRLIACSWHGALFDPADGRCVGGPCAGQALTPWPVDVIDGEIRTV</sequence>
<accession>A0ABX1CME7</accession>
<evidence type="ECO:0000259" key="5">
    <source>
        <dbReference type="PROSITE" id="PS51296"/>
    </source>
</evidence>
<keyword evidence="4" id="KW-0411">Iron-sulfur</keyword>
<dbReference type="Proteomes" id="UP000732399">
    <property type="component" value="Unassembled WGS sequence"/>
</dbReference>
<dbReference type="PANTHER" id="PTHR40261:SF1">
    <property type="entry name" value="RIESKE DOMAIN-CONTAINING PROTEIN"/>
    <property type="match status" value="1"/>
</dbReference>
<organism evidence="6 7">
    <name type="scientific">Sphingomonas corticis</name>
    <dbReference type="NCBI Taxonomy" id="2722791"/>
    <lineage>
        <taxon>Bacteria</taxon>
        <taxon>Pseudomonadati</taxon>
        <taxon>Pseudomonadota</taxon>
        <taxon>Alphaproteobacteria</taxon>
        <taxon>Sphingomonadales</taxon>
        <taxon>Sphingomonadaceae</taxon>
        <taxon>Sphingomonas</taxon>
    </lineage>
</organism>
<dbReference type="CDD" id="cd03467">
    <property type="entry name" value="Rieske"/>
    <property type="match status" value="1"/>
</dbReference>
<evidence type="ECO:0000313" key="7">
    <source>
        <dbReference type="Proteomes" id="UP000732399"/>
    </source>
</evidence>
<evidence type="ECO:0000256" key="1">
    <source>
        <dbReference type="ARBA" id="ARBA00022714"/>
    </source>
</evidence>
<dbReference type="InterPro" id="IPR036922">
    <property type="entry name" value="Rieske_2Fe-2S_sf"/>
</dbReference>
<gene>
    <name evidence="6" type="ORF">HBH26_11120</name>
</gene>
<reference evidence="6 7" key="1">
    <citation type="submission" date="2020-03" db="EMBL/GenBank/DDBJ databases">
        <authorList>
            <person name="Wang L."/>
            <person name="He N."/>
            <person name="Li Y."/>
            <person name="Fang Y."/>
            <person name="Zhang F."/>
        </authorList>
    </citation>
    <scope>NUCLEOTIDE SEQUENCE [LARGE SCALE GENOMIC DNA]</scope>
    <source>
        <strain evidence="6 7">36D10-4-7</strain>
    </source>
</reference>
<dbReference type="PANTHER" id="PTHR40261">
    <property type="match status" value="1"/>
</dbReference>
<dbReference type="PROSITE" id="PS51296">
    <property type="entry name" value="RIESKE"/>
    <property type="match status" value="1"/>
</dbReference>
<name>A0ABX1CME7_9SPHN</name>
<dbReference type="EMBL" id="JAAVJH010000006">
    <property type="protein sequence ID" value="NJR79137.1"/>
    <property type="molecule type" value="Genomic_DNA"/>
</dbReference>